<reference evidence="2" key="1">
    <citation type="journal article" date="2019" name="Int. J. Syst. Evol. Microbiol.">
        <title>The Global Catalogue of Microorganisms (GCM) 10K type strain sequencing project: providing services to taxonomists for standard genome sequencing and annotation.</title>
        <authorList>
            <consortium name="The Broad Institute Genomics Platform"/>
            <consortium name="The Broad Institute Genome Sequencing Center for Infectious Disease"/>
            <person name="Wu L."/>
            <person name="Ma J."/>
        </authorList>
    </citation>
    <scope>NUCLEOTIDE SEQUENCE [LARGE SCALE GENOMIC DNA]</scope>
    <source>
        <strain evidence="2">R28</strain>
    </source>
</reference>
<protein>
    <submittedName>
        <fullName evidence="1">DUF5694 domain-containing protein</fullName>
    </submittedName>
</protein>
<evidence type="ECO:0000313" key="1">
    <source>
        <dbReference type="EMBL" id="MFD2042969.1"/>
    </source>
</evidence>
<accession>A0ABW4VTG7</accession>
<name>A0ABW4VTG7_9BACI</name>
<evidence type="ECO:0000313" key="2">
    <source>
        <dbReference type="Proteomes" id="UP001597383"/>
    </source>
</evidence>
<dbReference type="RefSeq" id="WP_377554717.1">
    <property type="nucleotide sequence ID" value="NZ_JBHUHQ010000002.1"/>
</dbReference>
<comment type="caution">
    <text evidence="1">The sequence shown here is derived from an EMBL/GenBank/DDBJ whole genome shotgun (WGS) entry which is preliminary data.</text>
</comment>
<dbReference type="Pfam" id="PF18950">
    <property type="entry name" value="DUF5694"/>
    <property type="match status" value="1"/>
</dbReference>
<organism evidence="1 2">
    <name type="scientific">Ornithinibacillus salinisoli</name>
    <dbReference type="NCBI Taxonomy" id="1848459"/>
    <lineage>
        <taxon>Bacteria</taxon>
        <taxon>Bacillati</taxon>
        <taxon>Bacillota</taxon>
        <taxon>Bacilli</taxon>
        <taxon>Bacillales</taxon>
        <taxon>Bacillaceae</taxon>
        <taxon>Ornithinibacillus</taxon>
    </lineage>
</organism>
<gene>
    <name evidence="1" type="ORF">ACFSJF_01420</name>
</gene>
<proteinExistence type="predicted"/>
<keyword evidence="2" id="KW-1185">Reference proteome</keyword>
<dbReference type="InterPro" id="IPR043749">
    <property type="entry name" value="DUF5694"/>
</dbReference>
<dbReference type="EMBL" id="JBHUHQ010000002">
    <property type="protein sequence ID" value="MFD2042969.1"/>
    <property type="molecule type" value="Genomic_DNA"/>
</dbReference>
<dbReference type="Proteomes" id="UP001597383">
    <property type="component" value="Unassembled WGS sequence"/>
</dbReference>
<sequence length="68" mass="7661">MIIYSTIASLVENGNDRILLLVGSAHIHLVRQILRESGLVDVELSRNIFSHDQHNTGSEMNETIRGIY</sequence>